<reference evidence="2" key="1">
    <citation type="journal article" date="2020" name="J. Eukaryot. Microbiol.">
        <title>De novo Sequencing, Assembly and Annotation of the Transcriptome for the Free-Living Testate Amoeba Arcella intermedia.</title>
        <authorList>
            <person name="Ribeiro G.M."/>
            <person name="Porfirio-Sousa A.L."/>
            <person name="Maurer-Alcala X.X."/>
            <person name="Katz L.A."/>
            <person name="Lahr D.J.G."/>
        </authorList>
    </citation>
    <scope>NUCLEOTIDE SEQUENCE</scope>
</reference>
<dbReference type="InterPro" id="IPR004000">
    <property type="entry name" value="Actin"/>
</dbReference>
<evidence type="ECO:0008006" key="3">
    <source>
        <dbReference type="Google" id="ProtNLM"/>
    </source>
</evidence>
<evidence type="ECO:0000313" key="2">
    <source>
        <dbReference type="EMBL" id="NDV40946.1"/>
    </source>
</evidence>
<accession>A0A6B2LWI7</accession>
<organism evidence="2">
    <name type="scientific">Arcella intermedia</name>
    <dbReference type="NCBI Taxonomy" id="1963864"/>
    <lineage>
        <taxon>Eukaryota</taxon>
        <taxon>Amoebozoa</taxon>
        <taxon>Tubulinea</taxon>
        <taxon>Elardia</taxon>
        <taxon>Arcellinida</taxon>
        <taxon>Sphaerothecina</taxon>
        <taxon>Arcellidae</taxon>
        <taxon>Arcella</taxon>
    </lineage>
</organism>
<dbReference type="Pfam" id="PF00022">
    <property type="entry name" value="Actin"/>
    <property type="match status" value="1"/>
</dbReference>
<dbReference type="FunFam" id="3.30.420.40:FF:000050">
    <property type="entry name" value="Actin, alpha skeletal muscle"/>
    <property type="match status" value="1"/>
</dbReference>
<proteinExistence type="predicted"/>
<protein>
    <recommendedName>
        <fullName evidence="3">Actin</fullName>
    </recommendedName>
</protein>
<evidence type="ECO:0000256" key="1">
    <source>
        <dbReference type="SAM" id="MobiDB-lite"/>
    </source>
</evidence>
<dbReference type="PRINTS" id="PR00190">
    <property type="entry name" value="ACTIN"/>
</dbReference>
<dbReference type="EMBL" id="GIBP01011977">
    <property type="protein sequence ID" value="NDV40946.1"/>
    <property type="molecule type" value="Transcribed_RNA"/>
</dbReference>
<sequence length="86" mass="9738">MDLGPKEYYIGEDAQARRGALALSYPLERGYVTNWDSMERLWQHTFDALHVAPEVHPTLLTEAPQTPRPSREKATQQQGCVGWGRG</sequence>
<dbReference type="SUPFAM" id="SSF53067">
    <property type="entry name" value="Actin-like ATPase domain"/>
    <property type="match status" value="1"/>
</dbReference>
<dbReference type="PANTHER" id="PTHR11937">
    <property type="entry name" value="ACTIN"/>
    <property type="match status" value="1"/>
</dbReference>
<feature type="region of interest" description="Disordered" evidence="1">
    <location>
        <begin position="61"/>
        <end position="86"/>
    </location>
</feature>
<dbReference type="InterPro" id="IPR043129">
    <property type="entry name" value="ATPase_NBD"/>
</dbReference>
<name>A0A6B2LWI7_9EUKA</name>
<dbReference type="Gene3D" id="3.30.420.40">
    <property type="match status" value="1"/>
</dbReference>
<dbReference type="AlphaFoldDB" id="A0A6B2LWI7"/>